<name>A0ABV2YDP2_9ACTN</name>
<organism evidence="3 4">
    <name type="scientific">Streptomyces fragilis</name>
    <dbReference type="NCBI Taxonomy" id="67301"/>
    <lineage>
        <taxon>Bacteria</taxon>
        <taxon>Bacillati</taxon>
        <taxon>Actinomycetota</taxon>
        <taxon>Actinomycetes</taxon>
        <taxon>Kitasatosporales</taxon>
        <taxon>Streptomycetaceae</taxon>
        <taxon>Streptomyces</taxon>
    </lineage>
</organism>
<comment type="caution">
    <text evidence="3">The sequence shown here is derived from an EMBL/GenBank/DDBJ whole genome shotgun (WGS) entry which is preliminary data.</text>
</comment>
<dbReference type="Proteomes" id="UP001550850">
    <property type="component" value="Unassembled WGS sequence"/>
</dbReference>
<feature type="region of interest" description="Disordered" evidence="1">
    <location>
        <begin position="69"/>
        <end position="91"/>
    </location>
</feature>
<dbReference type="EMBL" id="JBEZUR010000006">
    <property type="protein sequence ID" value="MEU3553837.1"/>
    <property type="molecule type" value="Genomic_DNA"/>
</dbReference>
<sequence length="216" mass="23061">MPLPELRAGDADRERVAERLRDALAEGRLDMDEFQERLDVVYAAKTYGELEPVTRDLPAPGGPAVPVTKPPARAAGAEPDWSSRITGGRGSSDRGIAVMAGFQRVGHWVAPRRFDAVAVMGGGVIDLREAYFAGHEIVINCVALMGGVEIIVPPGVEVVMRGTGFMGGFDHDARGDDGSYSPDAPRVVVTGFAFWGGVGVRTKRPKGARKRQLPPS</sequence>
<proteinExistence type="predicted"/>
<dbReference type="InterPro" id="IPR012551">
    <property type="entry name" value="DUF1707_SHOCT-like"/>
</dbReference>
<accession>A0ABV2YDP2</accession>
<evidence type="ECO:0000259" key="2">
    <source>
        <dbReference type="Pfam" id="PF08044"/>
    </source>
</evidence>
<dbReference type="PANTHER" id="PTHR40763:SF4">
    <property type="entry name" value="DUF1707 DOMAIN-CONTAINING PROTEIN"/>
    <property type="match status" value="1"/>
</dbReference>
<evidence type="ECO:0000256" key="1">
    <source>
        <dbReference type="SAM" id="MobiDB-lite"/>
    </source>
</evidence>
<protein>
    <submittedName>
        <fullName evidence="3">DUF1707 domain-containing protein</fullName>
    </submittedName>
</protein>
<feature type="domain" description="DUF1707" evidence="2">
    <location>
        <begin position="6"/>
        <end position="58"/>
    </location>
</feature>
<evidence type="ECO:0000313" key="4">
    <source>
        <dbReference type="Proteomes" id="UP001550850"/>
    </source>
</evidence>
<dbReference type="PANTHER" id="PTHR40763">
    <property type="entry name" value="MEMBRANE PROTEIN-RELATED"/>
    <property type="match status" value="1"/>
</dbReference>
<evidence type="ECO:0000313" key="3">
    <source>
        <dbReference type="EMBL" id="MEU3553837.1"/>
    </source>
</evidence>
<gene>
    <name evidence="3" type="ORF">AB0E65_06365</name>
</gene>
<dbReference type="Pfam" id="PF08044">
    <property type="entry name" value="DUF1707"/>
    <property type="match status" value="1"/>
</dbReference>
<reference evidence="3 4" key="1">
    <citation type="submission" date="2024-06" db="EMBL/GenBank/DDBJ databases">
        <title>The Natural Products Discovery Center: Release of the First 8490 Sequenced Strains for Exploring Actinobacteria Biosynthetic Diversity.</title>
        <authorList>
            <person name="Kalkreuter E."/>
            <person name="Kautsar S.A."/>
            <person name="Yang D."/>
            <person name="Bader C.D."/>
            <person name="Teijaro C.N."/>
            <person name="Fluegel L."/>
            <person name="Davis C.M."/>
            <person name="Simpson J.R."/>
            <person name="Lauterbach L."/>
            <person name="Steele A.D."/>
            <person name="Gui C."/>
            <person name="Meng S."/>
            <person name="Li G."/>
            <person name="Viehrig K."/>
            <person name="Ye F."/>
            <person name="Su P."/>
            <person name="Kiefer A.F."/>
            <person name="Nichols A."/>
            <person name="Cepeda A.J."/>
            <person name="Yan W."/>
            <person name="Fan B."/>
            <person name="Jiang Y."/>
            <person name="Adhikari A."/>
            <person name="Zheng C.-J."/>
            <person name="Schuster L."/>
            <person name="Cowan T.M."/>
            <person name="Smanski M.J."/>
            <person name="Chevrette M.G."/>
            <person name="De Carvalho L.P.S."/>
            <person name="Shen B."/>
        </authorList>
    </citation>
    <scope>NUCLEOTIDE SEQUENCE [LARGE SCALE GENOMIC DNA]</scope>
    <source>
        <strain evidence="3 4">NPDC038104</strain>
    </source>
</reference>
<dbReference type="RefSeq" id="WP_245967666.1">
    <property type="nucleotide sequence ID" value="NZ_BEVZ01000005.1"/>
</dbReference>
<keyword evidence="4" id="KW-1185">Reference proteome</keyword>